<dbReference type="AlphaFoldDB" id="A0A1U7LV21"/>
<dbReference type="STRING" id="1198029.A0A1U7LV21"/>
<keyword evidence="2" id="KW-1185">Reference proteome</keyword>
<protein>
    <submittedName>
        <fullName evidence="1">Peroxisomal biogenesis factor 6</fullName>
    </submittedName>
</protein>
<dbReference type="EMBL" id="LXFE01000174">
    <property type="protein sequence ID" value="OLL26507.1"/>
    <property type="molecule type" value="Genomic_DNA"/>
</dbReference>
<proteinExistence type="predicted"/>
<evidence type="ECO:0000313" key="2">
    <source>
        <dbReference type="Proteomes" id="UP000186594"/>
    </source>
</evidence>
<comment type="caution">
    <text evidence="1">The sequence shown here is derived from an EMBL/GenBank/DDBJ whole genome shotgun (WGS) entry which is preliminary data.</text>
</comment>
<evidence type="ECO:0000313" key="1">
    <source>
        <dbReference type="EMBL" id="OLL26507.1"/>
    </source>
</evidence>
<dbReference type="OrthoDB" id="1664597at2759"/>
<sequence>MSTTDDGGGWSYGLDLFDSALLRPGRFDKMLYCGVCTTHQEQLGILQALTRKYLPLAESID</sequence>
<name>A0A1U7LV21_NEOID</name>
<dbReference type="Gene3D" id="3.40.50.300">
    <property type="entry name" value="P-loop containing nucleotide triphosphate hydrolases"/>
    <property type="match status" value="1"/>
</dbReference>
<organism evidence="1 2">
    <name type="scientific">Neolecta irregularis (strain DAH-3)</name>
    <dbReference type="NCBI Taxonomy" id="1198029"/>
    <lineage>
        <taxon>Eukaryota</taxon>
        <taxon>Fungi</taxon>
        <taxon>Dikarya</taxon>
        <taxon>Ascomycota</taxon>
        <taxon>Taphrinomycotina</taxon>
        <taxon>Neolectales</taxon>
        <taxon>Neolectaceae</taxon>
        <taxon>Neolecta</taxon>
    </lineage>
</organism>
<reference evidence="1 2" key="1">
    <citation type="submission" date="2016-04" db="EMBL/GenBank/DDBJ databases">
        <title>Evolutionary innovation and constraint leading to complex multicellularity in the Ascomycota.</title>
        <authorList>
            <person name="Cisse O."/>
            <person name="Nguyen A."/>
            <person name="Hewitt D.A."/>
            <person name="Jedd G."/>
            <person name="Stajich J.E."/>
        </authorList>
    </citation>
    <scope>NUCLEOTIDE SEQUENCE [LARGE SCALE GENOMIC DNA]</scope>
    <source>
        <strain evidence="1 2">DAH-3</strain>
    </source>
</reference>
<accession>A0A1U7LV21</accession>
<dbReference type="Proteomes" id="UP000186594">
    <property type="component" value="Unassembled WGS sequence"/>
</dbReference>
<gene>
    <name evidence="1" type="ORF">NEOLI_004606</name>
</gene>
<dbReference type="InterPro" id="IPR027417">
    <property type="entry name" value="P-loop_NTPase"/>
</dbReference>
<dbReference type="Gene3D" id="1.10.8.60">
    <property type="match status" value="1"/>
</dbReference>